<reference evidence="1 2" key="1">
    <citation type="journal article" date="2019" name="Int. J. Syst. Evol. Microbiol.">
        <title>The Global Catalogue of Microorganisms (GCM) 10K type strain sequencing project: providing services to taxonomists for standard genome sequencing and annotation.</title>
        <authorList>
            <consortium name="The Broad Institute Genomics Platform"/>
            <consortium name="The Broad Institute Genome Sequencing Center for Infectious Disease"/>
            <person name="Wu L."/>
            <person name="Ma J."/>
        </authorList>
    </citation>
    <scope>NUCLEOTIDE SEQUENCE [LARGE SCALE GENOMIC DNA]</scope>
    <source>
        <strain evidence="1 2">JCM 15900</strain>
    </source>
</reference>
<sequence>MNLPDDIDARVRALAEERGQSVSAVLVDLAARGLEQLSRPIEIRYSEVSGTPCMDLGRRVTSEEVAELIEED</sequence>
<name>A0ABN2WT32_9MICO</name>
<dbReference type="EMBL" id="BAAAPZ010000007">
    <property type="protein sequence ID" value="GAA2098450.1"/>
    <property type="molecule type" value="Genomic_DNA"/>
</dbReference>
<accession>A0ABN2WT32</accession>
<organism evidence="1 2">
    <name type="scientific">Brevibacterium salitolerans</name>
    <dbReference type="NCBI Taxonomy" id="1403566"/>
    <lineage>
        <taxon>Bacteria</taxon>
        <taxon>Bacillati</taxon>
        <taxon>Actinomycetota</taxon>
        <taxon>Actinomycetes</taxon>
        <taxon>Micrococcales</taxon>
        <taxon>Brevibacteriaceae</taxon>
        <taxon>Brevibacterium</taxon>
    </lineage>
</organism>
<gene>
    <name evidence="1" type="ORF">GCM10009823_19780</name>
</gene>
<keyword evidence="2" id="KW-1185">Reference proteome</keyword>
<evidence type="ECO:0008006" key="3">
    <source>
        <dbReference type="Google" id="ProtNLM"/>
    </source>
</evidence>
<dbReference type="Proteomes" id="UP001500984">
    <property type="component" value="Unassembled WGS sequence"/>
</dbReference>
<proteinExistence type="predicted"/>
<evidence type="ECO:0000313" key="1">
    <source>
        <dbReference type="EMBL" id="GAA2098450.1"/>
    </source>
</evidence>
<protein>
    <recommendedName>
        <fullName evidence="3">Ribbon-helix-helix protein, copG family</fullName>
    </recommendedName>
</protein>
<comment type="caution">
    <text evidence="1">The sequence shown here is derived from an EMBL/GenBank/DDBJ whole genome shotgun (WGS) entry which is preliminary data.</text>
</comment>
<evidence type="ECO:0000313" key="2">
    <source>
        <dbReference type="Proteomes" id="UP001500984"/>
    </source>
</evidence>